<accession>A0A5N7BRV0</accession>
<evidence type="ECO:0000256" key="4">
    <source>
        <dbReference type="ARBA" id="ARBA00023136"/>
    </source>
</evidence>
<dbReference type="GO" id="GO:0016020">
    <property type="term" value="C:membrane"/>
    <property type="evidence" value="ECO:0007669"/>
    <property type="project" value="UniProtKB-SubCell"/>
</dbReference>
<evidence type="ECO:0008006" key="7">
    <source>
        <dbReference type="Google" id="ProtNLM"/>
    </source>
</evidence>
<organism evidence="6">
    <name type="scientific">Petromyces alliaceus</name>
    <name type="common">Aspergillus alliaceus</name>
    <dbReference type="NCBI Taxonomy" id="209559"/>
    <lineage>
        <taxon>Eukaryota</taxon>
        <taxon>Fungi</taxon>
        <taxon>Dikarya</taxon>
        <taxon>Ascomycota</taxon>
        <taxon>Pezizomycotina</taxon>
        <taxon>Eurotiomycetes</taxon>
        <taxon>Eurotiomycetidae</taxon>
        <taxon>Eurotiales</taxon>
        <taxon>Aspergillaceae</taxon>
        <taxon>Aspergillus</taxon>
        <taxon>Aspergillus subgen. Circumdati</taxon>
    </lineage>
</organism>
<evidence type="ECO:0000313" key="6">
    <source>
        <dbReference type="EMBL" id="KAE8384555.1"/>
    </source>
</evidence>
<dbReference type="Gene3D" id="1.20.120.550">
    <property type="entry name" value="Membrane associated eicosanoid/glutathione metabolism-like domain"/>
    <property type="match status" value="1"/>
</dbReference>
<evidence type="ECO:0000256" key="3">
    <source>
        <dbReference type="ARBA" id="ARBA00022989"/>
    </source>
</evidence>
<reference evidence="6" key="1">
    <citation type="submission" date="2019-04" db="EMBL/GenBank/DDBJ databases">
        <title>Friends and foes A comparative genomics studyof 23 Aspergillus species from section Flavi.</title>
        <authorList>
            <consortium name="DOE Joint Genome Institute"/>
            <person name="Kjaerbolling I."/>
            <person name="Vesth T."/>
            <person name="Frisvad J.C."/>
            <person name="Nybo J.L."/>
            <person name="Theobald S."/>
            <person name="Kildgaard S."/>
            <person name="Isbrandt T."/>
            <person name="Kuo A."/>
            <person name="Sato A."/>
            <person name="Lyhne E.K."/>
            <person name="Kogle M.E."/>
            <person name="Wiebenga A."/>
            <person name="Kun R.S."/>
            <person name="Lubbers R.J."/>
            <person name="Makela M.R."/>
            <person name="Barry K."/>
            <person name="Chovatia M."/>
            <person name="Clum A."/>
            <person name="Daum C."/>
            <person name="Haridas S."/>
            <person name="He G."/>
            <person name="LaButti K."/>
            <person name="Lipzen A."/>
            <person name="Mondo S."/>
            <person name="Riley R."/>
            <person name="Salamov A."/>
            <person name="Simmons B.A."/>
            <person name="Magnuson J.K."/>
            <person name="Henrissat B."/>
            <person name="Mortensen U.H."/>
            <person name="Larsen T.O."/>
            <person name="Devries R.P."/>
            <person name="Grigoriev I.V."/>
            <person name="Machida M."/>
            <person name="Baker S.E."/>
            <person name="Andersen M.R."/>
        </authorList>
    </citation>
    <scope>NUCLEOTIDE SEQUENCE [LARGE SCALE GENOMIC DNA]</scope>
    <source>
        <strain evidence="6">IBT 14317</strain>
    </source>
</reference>
<proteinExistence type="predicted"/>
<dbReference type="PANTHER" id="PTHR35371">
    <property type="entry name" value="INNER MEMBRANE PROTEIN"/>
    <property type="match status" value="1"/>
</dbReference>
<evidence type="ECO:0000256" key="2">
    <source>
        <dbReference type="ARBA" id="ARBA00022692"/>
    </source>
</evidence>
<dbReference type="EMBL" id="ML735365">
    <property type="protein sequence ID" value="KAE8384555.1"/>
    <property type="molecule type" value="Genomic_DNA"/>
</dbReference>
<evidence type="ECO:0000256" key="5">
    <source>
        <dbReference type="SAM" id="Phobius"/>
    </source>
</evidence>
<sequence length="169" mass="18639">MTSSLLAAIGLTPAPLFPPIPNYGPGFLIFHFVFAYVVMSARVLKVYHGIDHQVSPRQDLIKYGEAAVREGKITAKQLEMLHRNEAAHANSVENYTLFVAGITLATIAGVPRTTINAAGLIYTMARILYGIHYITIDRNRPAWFRSVLWQAGNLSCLTLLWKAGQALNS</sequence>
<protein>
    <recommendedName>
        <fullName evidence="7">Membrane-associated, eicosanoid/glutathione metabolism protein</fullName>
    </recommendedName>
</protein>
<gene>
    <name evidence="6" type="ORF">BDV23DRAFT_35403</name>
</gene>
<dbReference type="InterPro" id="IPR001129">
    <property type="entry name" value="Membr-assoc_MAPEG"/>
</dbReference>
<keyword evidence="2 5" id="KW-0812">Transmembrane</keyword>
<keyword evidence="4 5" id="KW-0472">Membrane</keyword>
<dbReference type="AlphaFoldDB" id="A0A5N7BRV0"/>
<dbReference type="SUPFAM" id="SSF161084">
    <property type="entry name" value="MAPEG domain-like"/>
    <property type="match status" value="1"/>
</dbReference>
<name>A0A5N7BRV0_PETAA</name>
<keyword evidence="3 5" id="KW-1133">Transmembrane helix</keyword>
<dbReference type="PANTHER" id="PTHR35371:SF2">
    <property type="entry name" value="MAPEG FAMILY PROTEIN"/>
    <property type="match status" value="1"/>
</dbReference>
<dbReference type="InterPro" id="IPR023352">
    <property type="entry name" value="MAPEG-like_dom_sf"/>
</dbReference>
<dbReference type="OrthoDB" id="2122304at2759"/>
<dbReference type="Proteomes" id="UP000326877">
    <property type="component" value="Unassembled WGS sequence"/>
</dbReference>
<evidence type="ECO:0000256" key="1">
    <source>
        <dbReference type="ARBA" id="ARBA00004370"/>
    </source>
</evidence>
<dbReference type="Pfam" id="PF01124">
    <property type="entry name" value="MAPEG"/>
    <property type="match status" value="1"/>
</dbReference>
<feature type="transmembrane region" description="Helical" evidence="5">
    <location>
        <begin position="26"/>
        <end position="44"/>
    </location>
</feature>
<comment type="subcellular location">
    <subcellularLocation>
        <location evidence="1">Membrane</location>
    </subcellularLocation>
</comment>